<organism evidence="1 2">
    <name type="scientific">Paenibacillus alvei</name>
    <name type="common">Bacillus alvei</name>
    <dbReference type="NCBI Taxonomy" id="44250"/>
    <lineage>
        <taxon>Bacteria</taxon>
        <taxon>Bacillati</taxon>
        <taxon>Bacillota</taxon>
        <taxon>Bacilli</taxon>
        <taxon>Bacillales</taxon>
        <taxon>Paenibacillaceae</taxon>
        <taxon>Paenibacillus</taxon>
    </lineage>
</organism>
<dbReference type="Proteomes" id="UP000304148">
    <property type="component" value="Chromosome"/>
</dbReference>
<evidence type="ECO:0000313" key="1">
    <source>
        <dbReference type="EMBL" id="SYX84478.1"/>
    </source>
</evidence>
<accession>A0A383RBW2</accession>
<gene>
    <name evidence="1" type="ORF">PBLR_12900</name>
</gene>
<reference evidence="2" key="1">
    <citation type="submission" date="2018-08" db="EMBL/GenBank/DDBJ databases">
        <authorList>
            <person name="Chevrot R."/>
        </authorList>
    </citation>
    <scope>NUCLEOTIDE SEQUENCE [LARGE SCALE GENOMIC DNA]</scope>
</reference>
<dbReference type="EMBL" id="LS992241">
    <property type="protein sequence ID" value="SYX84478.1"/>
    <property type="molecule type" value="Genomic_DNA"/>
</dbReference>
<name>A0A383RBW2_PAEAL</name>
<evidence type="ECO:0000313" key="2">
    <source>
        <dbReference type="Proteomes" id="UP000304148"/>
    </source>
</evidence>
<protein>
    <submittedName>
        <fullName evidence="1">Uncharacterized protein</fullName>
    </submittedName>
</protein>
<dbReference type="AlphaFoldDB" id="A0A383RBW2"/>
<sequence>MKGVRVGSASMESLVKLLKGMFMYGLSELFFSQLVNLVIELEIVYVLTEEAILAAHLILEVGLKLLFVTGSEEFLRGQISCRLDVIIPSSNLIDNVCRKVDRQAEQYGKASIDWVRAQLCIAVAECLCPFWKLRRFSIFHLHVA</sequence>
<proteinExistence type="predicted"/>